<protein>
    <recommendedName>
        <fullName evidence="3">Zinc-ribbon domain-containing protein</fullName>
    </recommendedName>
</protein>
<dbReference type="STRING" id="357278.IV61_GL000002"/>
<feature type="transmembrane region" description="Helical" evidence="2">
    <location>
        <begin position="241"/>
        <end position="261"/>
    </location>
</feature>
<evidence type="ECO:0000256" key="1">
    <source>
        <dbReference type="SAM" id="MobiDB-lite"/>
    </source>
</evidence>
<comment type="caution">
    <text evidence="4">The sequence shown here is derived from an EMBL/GenBank/DDBJ whole genome shotgun (WGS) entry which is preliminary data.</text>
</comment>
<keyword evidence="2" id="KW-0472">Membrane</keyword>
<accession>A0A0R1GPE3</accession>
<dbReference type="EMBL" id="AZCZ01000031">
    <property type="protein sequence ID" value="KRK35902.1"/>
    <property type="molecule type" value="Genomic_DNA"/>
</dbReference>
<feature type="transmembrane region" description="Helical" evidence="2">
    <location>
        <begin position="88"/>
        <end position="113"/>
    </location>
</feature>
<reference evidence="4 5" key="1">
    <citation type="journal article" date="2015" name="Genome Announc.">
        <title>Expanding the biotechnology potential of lactobacilli through comparative genomics of 213 strains and associated genera.</title>
        <authorList>
            <person name="Sun Z."/>
            <person name="Harris H.M."/>
            <person name="McCann A."/>
            <person name="Guo C."/>
            <person name="Argimon S."/>
            <person name="Zhang W."/>
            <person name="Yang X."/>
            <person name="Jeffery I.B."/>
            <person name="Cooney J.C."/>
            <person name="Kagawa T.F."/>
            <person name="Liu W."/>
            <person name="Song Y."/>
            <person name="Salvetti E."/>
            <person name="Wrobel A."/>
            <person name="Rasinkangas P."/>
            <person name="Parkhill J."/>
            <person name="Rea M.C."/>
            <person name="O'Sullivan O."/>
            <person name="Ritari J."/>
            <person name="Douillard F.P."/>
            <person name="Paul Ross R."/>
            <person name="Yang R."/>
            <person name="Briner A.E."/>
            <person name="Felis G.E."/>
            <person name="de Vos W.M."/>
            <person name="Barrangou R."/>
            <person name="Klaenhammer T.R."/>
            <person name="Caufield P.W."/>
            <person name="Cui Y."/>
            <person name="Zhang H."/>
            <person name="O'Toole P.W."/>
        </authorList>
    </citation>
    <scope>NUCLEOTIDE SEQUENCE [LARGE SCALE GENOMIC DNA]</scope>
    <source>
        <strain evidence="4 5">ATCC 53295</strain>
    </source>
</reference>
<feature type="transmembrane region" description="Helical" evidence="2">
    <location>
        <begin position="133"/>
        <end position="157"/>
    </location>
</feature>
<dbReference type="eggNOG" id="COG4640">
    <property type="taxonomic scope" value="Bacteria"/>
</dbReference>
<dbReference type="Proteomes" id="UP000051176">
    <property type="component" value="Unassembled WGS sequence"/>
</dbReference>
<dbReference type="OrthoDB" id="2274225at2"/>
<keyword evidence="5" id="KW-1185">Reference proteome</keyword>
<organism evidence="4 5">
    <name type="scientific">Levilactobacillus parabrevis ATCC 53295</name>
    <dbReference type="NCBI Taxonomy" id="1267003"/>
    <lineage>
        <taxon>Bacteria</taxon>
        <taxon>Bacillati</taxon>
        <taxon>Bacillota</taxon>
        <taxon>Bacilli</taxon>
        <taxon>Lactobacillales</taxon>
        <taxon>Lactobacillaceae</taxon>
        <taxon>Levilactobacillus</taxon>
    </lineage>
</organism>
<sequence>MNNATKFCPNCGNEVKADAKFCPKCGHNLTAATSATGAPQQSTTTQESRSAKTTESVQRAKRFSGNFFSWWLKTVRHPATMVPDTHKYFGVTAFLLNIVVIVLAFVVLANRVASAATKALNNMTDEPVHFGGVIFKLSLFLLVFLAVGAIIYIAVGFGFRKIADTEGRFSIWDYTNRLASLTNLILVFCIIIFVFTLFMSPDSLESYGRMLGLFSPIFLILNVGYLFSTVDGVDHPRWDKFYTVLLALIAISIALSIYLLIVRNFVGGSITNYLENFTNGLTDSFNNNNY</sequence>
<name>A0A0R1GPE3_9LACO</name>
<dbReference type="InterPro" id="IPR046481">
    <property type="entry name" value="DUF6574"/>
</dbReference>
<keyword evidence="2" id="KW-0812">Transmembrane</keyword>
<proteinExistence type="predicted"/>
<evidence type="ECO:0000256" key="2">
    <source>
        <dbReference type="SAM" id="Phobius"/>
    </source>
</evidence>
<evidence type="ECO:0000313" key="4">
    <source>
        <dbReference type="EMBL" id="KRK35902.1"/>
    </source>
</evidence>
<dbReference type="RefSeq" id="WP_020089957.1">
    <property type="nucleotide sequence ID" value="NZ_AZCZ01000031.1"/>
</dbReference>
<dbReference type="PATRIC" id="fig|1267003.4.peg.1332"/>
<dbReference type="AlphaFoldDB" id="A0A0R1GPE3"/>
<evidence type="ECO:0000259" key="3">
    <source>
        <dbReference type="Pfam" id="PF13240"/>
    </source>
</evidence>
<keyword evidence="2" id="KW-1133">Transmembrane helix</keyword>
<dbReference type="Pfam" id="PF20214">
    <property type="entry name" value="DUF6574"/>
    <property type="match status" value="1"/>
</dbReference>
<gene>
    <name evidence="4" type="ORF">FD07_GL001254</name>
</gene>
<dbReference type="InterPro" id="IPR026870">
    <property type="entry name" value="Zinc_ribbon_dom"/>
</dbReference>
<feature type="domain" description="Zinc-ribbon" evidence="3">
    <location>
        <begin position="7"/>
        <end position="28"/>
    </location>
</feature>
<evidence type="ECO:0000313" key="5">
    <source>
        <dbReference type="Proteomes" id="UP000051176"/>
    </source>
</evidence>
<feature type="region of interest" description="Disordered" evidence="1">
    <location>
        <begin position="34"/>
        <end position="55"/>
    </location>
</feature>
<feature type="transmembrane region" description="Helical" evidence="2">
    <location>
        <begin position="178"/>
        <end position="198"/>
    </location>
</feature>
<dbReference type="Pfam" id="PF13240">
    <property type="entry name" value="Zn_Ribbon_1"/>
    <property type="match status" value="1"/>
</dbReference>
<feature type="transmembrane region" description="Helical" evidence="2">
    <location>
        <begin position="210"/>
        <end position="229"/>
    </location>
</feature>